<evidence type="ECO:0000313" key="2">
    <source>
        <dbReference type="EMBL" id="QDU29857.1"/>
    </source>
</evidence>
<accession>A0A517YHZ1</accession>
<dbReference type="EMBL" id="CP036274">
    <property type="protein sequence ID" value="QDU29857.1"/>
    <property type="molecule type" value="Genomic_DNA"/>
</dbReference>
<keyword evidence="1" id="KW-0472">Membrane</keyword>
<reference evidence="2 3" key="1">
    <citation type="submission" date="2019-02" db="EMBL/GenBank/DDBJ databases">
        <title>Deep-cultivation of Planctomycetes and their phenomic and genomic characterization uncovers novel biology.</title>
        <authorList>
            <person name="Wiegand S."/>
            <person name="Jogler M."/>
            <person name="Boedeker C."/>
            <person name="Pinto D."/>
            <person name="Vollmers J."/>
            <person name="Rivas-Marin E."/>
            <person name="Kohn T."/>
            <person name="Peeters S.H."/>
            <person name="Heuer A."/>
            <person name="Rast P."/>
            <person name="Oberbeckmann S."/>
            <person name="Bunk B."/>
            <person name="Jeske O."/>
            <person name="Meyerdierks A."/>
            <person name="Storesund J.E."/>
            <person name="Kallscheuer N."/>
            <person name="Luecker S."/>
            <person name="Lage O.M."/>
            <person name="Pohl T."/>
            <person name="Merkel B.J."/>
            <person name="Hornburger P."/>
            <person name="Mueller R.-W."/>
            <person name="Bruemmer F."/>
            <person name="Labrenz M."/>
            <person name="Spormann A.M."/>
            <person name="Op den Camp H."/>
            <person name="Overmann J."/>
            <person name="Amann R."/>
            <person name="Jetten M.S.M."/>
            <person name="Mascher T."/>
            <person name="Medema M.H."/>
            <person name="Devos D.P."/>
            <person name="Kaster A.-K."/>
            <person name="Ovreas L."/>
            <person name="Rohde M."/>
            <person name="Galperin M.Y."/>
            <person name="Jogler C."/>
        </authorList>
    </citation>
    <scope>NUCLEOTIDE SEQUENCE [LARGE SCALE GENOMIC DNA]</scope>
    <source>
        <strain evidence="2 3">ETA_A8</strain>
    </source>
</reference>
<keyword evidence="3" id="KW-1185">Reference proteome</keyword>
<dbReference type="RefSeq" id="WP_145094347.1">
    <property type="nucleotide sequence ID" value="NZ_CP036274.1"/>
</dbReference>
<name>A0A517YHZ1_9BACT</name>
<keyword evidence="1" id="KW-0812">Transmembrane</keyword>
<keyword evidence="1" id="KW-1133">Transmembrane helix</keyword>
<gene>
    <name evidence="2" type="ORF">ETAA8_49730</name>
</gene>
<evidence type="ECO:0008006" key="4">
    <source>
        <dbReference type="Google" id="ProtNLM"/>
    </source>
</evidence>
<dbReference type="Proteomes" id="UP000315017">
    <property type="component" value="Chromosome"/>
</dbReference>
<sequence>MTTCIRARRRGFTILETGIVVTLVGLLITVMVVLFSSVLKAQRQVMLRERQRREFVRLDALLRSDVHAATKAAIKSPNECELTSSDGYSWTYDKQDSWLVRTHAQGGRTLQRESFFLRPGSEVHFQLSPAGSRSLVQLKLEPEPDGRPGEHHQPRYFAQVLLGGALPPVREEPQP</sequence>
<dbReference type="KEGG" id="aagg:ETAA8_49730"/>
<organism evidence="2 3">
    <name type="scientific">Anatilimnocola aggregata</name>
    <dbReference type="NCBI Taxonomy" id="2528021"/>
    <lineage>
        <taxon>Bacteria</taxon>
        <taxon>Pseudomonadati</taxon>
        <taxon>Planctomycetota</taxon>
        <taxon>Planctomycetia</taxon>
        <taxon>Pirellulales</taxon>
        <taxon>Pirellulaceae</taxon>
        <taxon>Anatilimnocola</taxon>
    </lineage>
</organism>
<evidence type="ECO:0000313" key="3">
    <source>
        <dbReference type="Proteomes" id="UP000315017"/>
    </source>
</evidence>
<proteinExistence type="predicted"/>
<evidence type="ECO:0000256" key="1">
    <source>
        <dbReference type="SAM" id="Phobius"/>
    </source>
</evidence>
<dbReference type="AlphaFoldDB" id="A0A517YHZ1"/>
<feature type="transmembrane region" description="Helical" evidence="1">
    <location>
        <begin position="12"/>
        <end position="39"/>
    </location>
</feature>
<protein>
    <recommendedName>
        <fullName evidence="4">Type II secretion system protein</fullName>
    </recommendedName>
</protein>